<dbReference type="EMBL" id="JH712097">
    <property type="protein sequence ID" value="EFO25816.1"/>
    <property type="molecule type" value="Genomic_DNA"/>
</dbReference>
<dbReference type="KEGG" id="loa:LOAG_02668"/>
<name>A0A1I7VK84_LOALO</name>
<accession>A0A1I7VK84</accession>
<evidence type="ECO:0000256" key="1">
    <source>
        <dbReference type="SAM" id="MobiDB-lite"/>
    </source>
</evidence>
<dbReference type="AlphaFoldDB" id="A0A1I7VK84"/>
<evidence type="ECO:0000313" key="2">
    <source>
        <dbReference type="EMBL" id="EFO25816.1"/>
    </source>
</evidence>
<gene>
    <name evidence="2 4" type="ORF">LOAG_02668</name>
</gene>
<dbReference type="RefSeq" id="XP_003138253.1">
    <property type="nucleotide sequence ID" value="XM_003138205.1"/>
</dbReference>
<dbReference type="CTD" id="9940053"/>
<feature type="region of interest" description="Disordered" evidence="1">
    <location>
        <begin position="142"/>
        <end position="163"/>
    </location>
</feature>
<dbReference type="Proteomes" id="UP000095285">
    <property type="component" value="Unassembled WGS sequence"/>
</dbReference>
<reference evidence="2 3" key="1">
    <citation type="submission" date="2012-04" db="EMBL/GenBank/DDBJ databases">
        <title>The Genome Sequence of Loa loa.</title>
        <authorList>
            <consortium name="The Broad Institute Genome Sequencing Platform"/>
            <consortium name="Broad Institute Genome Sequencing Center for Infectious Disease"/>
            <person name="Nutman T.B."/>
            <person name="Fink D.L."/>
            <person name="Russ C."/>
            <person name="Young S."/>
            <person name="Zeng Q."/>
            <person name="Gargeya S."/>
            <person name="Alvarado L."/>
            <person name="Berlin A."/>
            <person name="Chapman S.B."/>
            <person name="Chen Z."/>
            <person name="Freedman E."/>
            <person name="Gellesch M."/>
            <person name="Goldberg J."/>
            <person name="Griggs A."/>
            <person name="Gujja S."/>
            <person name="Heilman E.R."/>
            <person name="Heiman D."/>
            <person name="Howarth C."/>
            <person name="Mehta T."/>
            <person name="Neiman D."/>
            <person name="Pearson M."/>
            <person name="Roberts A."/>
            <person name="Saif S."/>
            <person name="Shea T."/>
            <person name="Shenoy N."/>
            <person name="Sisk P."/>
            <person name="Stolte C."/>
            <person name="Sykes S."/>
            <person name="White J."/>
            <person name="Yandava C."/>
            <person name="Haas B."/>
            <person name="Henn M.R."/>
            <person name="Nusbaum C."/>
            <person name="Birren B."/>
        </authorList>
    </citation>
    <scope>NUCLEOTIDE SEQUENCE [LARGE SCALE GENOMIC DNA]</scope>
</reference>
<proteinExistence type="predicted"/>
<evidence type="ECO:0000313" key="3">
    <source>
        <dbReference type="Proteomes" id="UP000095285"/>
    </source>
</evidence>
<dbReference type="GeneID" id="9940053"/>
<reference evidence="4" key="2">
    <citation type="submission" date="2016-11" db="UniProtKB">
        <authorList>
            <consortium name="WormBaseParasite"/>
        </authorList>
    </citation>
    <scope>IDENTIFICATION</scope>
</reference>
<dbReference type="WBParaSite" id="EN70_348">
    <property type="protein sequence ID" value="EN70_348"/>
    <property type="gene ID" value="EN70_348"/>
</dbReference>
<keyword evidence="3" id="KW-1185">Reference proteome</keyword>
<accession>A0A1S0U6I4</accession>
<protein>
    <submittedName>
        <fullName evidence="4">Lipocalin</fullName>
    </submittedName>
</protein>
<evidence type="ECO:0000313" key="4">
    <source>
        <dbReference type="WBParaSite" id="EN70_348"/>
    </source>
</evidence>
<dbReference type="OrthoDB" id="10419448at2759"/>
<dbReference type="OMA" id="WMQNRTI"/>
<organism evidence="3 4">
    <name type="scientific">Loa loa</name>
    <name type="common">Eye worm</name>
    <name type="synonym">Filaria loa</name>
    <dbReference type="NCBI Taxonomy" id="7209"/>
    <lineage>
        <taxon>Eukaryota</taxon>
        <taxon>Metazoa</taxon>
        <taxon>Ecdysozoa</taxon>
        <taxon>Nematoda</taxon>
        <taxon>Chromadorea</taxon>
        <taxon>Rhabditida</taxon>
        <taxon>Spirurina</taxon>
        <taxon>Spiruromorpha</taxon>
        <taxon>Filarioidea</taxon>
        <taxon>Onchocercidae</taxon>
        <taxon>Loa</taxon>
    </lineage>
</organism>
<sequence>MIIIITVTIGSNSSRSSTLIDVVGTILKDDPKNFMYTVDDVQGTMQCCDFTTNSTEWMQNRTIHYYDSIENELKAMVDDQAENIWKTQNDEEKMNSASLSCCWNIKKHCPKERKRLLTSRSYSNDFVKMFTKFDIGWMKQGKRKANVPKYRPLKQPAGKPSFD</sequence>